<dbReference type="PROSITE" id="PS50110">
    <property type="entry name" value="RESPONSE_REGULATORY"/>
    <property type="match status" value="1"/>
</dbReference>
<evidence type="ECO:0000259" key="3">
    <source>
        <dbReference type="PROSITE" id="PS50930"/>
    </source>
</evidence>
<dbReference type="InterPro" id="IPR007492">
    <property type="entry name" value="LytTR_DNA-bd_dom"/>
</dbReference>
<evidence type="ECO:0008006" key="6">
    <source>
        <dbReference type="Google" id="ProtNLM"/>
    </source>
</evidence>
<dbReference type="Gene3D" id="2.40.50.1020">
    <property type="entry name" value="LytTr DNA-binding domain"/>
    <property type="match status" value="1"/>
</dbReference>
<dbReference type="InterPro" id="IPR046947">
    <property type="entry name" value="LytR-like"/>
</dbReference>
<evidence type="ECO:0000259" key="2">
    <source>
        <dbReference type="PROSITE" id="PS50110"/>
    </source>
</evidence>
<dbReference type="InterPro" id="IPR011006">
    <property type="entry name" value="CheY-like_superfamily"/>
</dbReference>
<feature type="domain" description="HTH LytTR-type" evidence="3">
    <location>
        <begin position="173"/>
        <end position="241"/>
    </location>
</feature>
<sequence>MNSSFPDVLLRSLIIDDQISVHNQIKQHIAKIEFMDLPQSCINPIRAPQMITSLKPHIIFLDIEMPDISGIELLDVLGPISAAIIIVTAHKQHAWQGYQYHVQDFLDKPIQFRELFKAVNKVRLSYLAKAMPIESSIAPLAVMPVATAPERRPMEENPTVVNGLRARFEKTKMMIKVEKDVVFIKYSDLYMIRSEGNYLKLFTKAGTYVIRRKLKQVLESLPYDFIQTHRSYIVNSESVVRSYGNTILFSEISDNAKISKRFKHKVYRKLGQIHG</sequence>
<dbReference type="OrthoDB" id="1646880at2"/>
<keyword evidence="1" id="KW-0597">Phosphoprotein</keyword>
<evidence type="ECO:0000313" key="5">
    <source>
        <dbReference type="Proteomes" id="UP000256373"/>
    </source>
</evidence>
<dbReference type="AlphaFoldDB" id="A0A3D8Y346"/>
<proteinExistence type="predicted"/>
<dbReference type="EMBL" id="QNUL01000039">
    <property type="protein sequence ID" value="REA56437.1"/>
    <property type="molecule type" value="Genomic_DNA"/>
</dbReference>
<dbReference type="PROSITE" id="PS50930">
    <property type="entry name" value="HTH_LYTTR"/>
    <property type="match status" value="1"/>
</dbReference>
<reference evidence="4 5" key="1">
    <citation type="submission" date="2018-07" db="EMBL/GenBank/DDBJ databases">
        <title>Dyadobacter roseus sp. nov., isolated from rose rhizosphere soil.</title>
        <authorList>
            <person name="Chen L."/>
        </authorList>
    </citation>
    <scope>NUCLEOTIDE SEQUENCE [LARGE SCALE GENOMIC DNA]</scope>
    <source>
        <strain evidence="4 5">RS19</strain>
    </source>
</reference>
<dbReference type="InterPro" id="IPR001789">
    <property type="entry name" value="Sig_transdc_resp-reg_receiver"/>
</dbReference>
<dbReference type="Gene3D" id="3.40.50.2300">
    <property type="match status" value="1"/>
</dbReference>
<name>A0A3D8Y346_9BACT</name>
<dbReference type="GO" id="GO:0003677">
    <property type="term" value="F:DNA binding"/>
    <property type="evidence" value="ECO:0007669"/>
    <property type="project" value="InterPro"/>
</dbReference>
<dbReference type="RefSeq" id="WP_115834072.1">
    <property type="nucleotide sequence ID" value="NZ_QNUL01000039.1"/>
</dbReference>
<dbReference type="SMART" id="SM00850">
    <property type="entry name" value="LytTR"/>
    <property type="match status" value="1"/>
</dbReference>
<dbReference type="Proteomes" id="UP000256373">
    <property type="component" value="Unassembled WGS sequence"/>
</dbReference>
<evidence type="ECO:0000313" key="4">
    <source>
        <dbReference type="EMBL" id="REA56437.1"/>
    </source>
</evidence>
<evidence type="ECO:0000256" key="1">
    <source>
        <dbReference type="PROSITE-ProRule" id="PRU00169"/>
    </source>
</evidence>
<accession>A0A3D8Y346</accession>
<dbReference type="GO" id="GO:0000156">
    <property type="term" value="F:phosphorelay response regulator activity"/>
    <property type="evidence" value="ECO:0007669"/>
    <property type="project" value="InterPro"/>
</dbReference>
<dbReference type="SUPFAM" id="SSF52172">
    <property type="entry name" value="CheY-like"/>
    <property type="match status" value="1"/>
</dbReference>
<dbReference type="PANTHER" id="PTHR37299">
    <property type="entry name" value="TRANSCRIPTIONAL REGULATOR-RELATED"/>
    <property type="match status" value="1"/>
</dbReference>
<protein>
    <recommendedName>
        <fullName evidence="6">DNA-binding response regulator</fullName>
    </recommendedName>
</protein>
<keyword evidence="5" id="KW-1185">Reference proteome</keyword>
<dbReference type="SMART" id="SM00448">
    <property type="entry name" value="REC"/>
    <property type="match status" value="1"/>
</dbReference>
<gene>
    <name evidence="4" type="ORF">DSL64_26955</name>
</gene>
<dbReference type="PANTHER" id="PTHR37299:SF1">
    <property type="entry name" value="STAGE 0 SPORULATION PROTEIN A HOMOLOG"/>
    <property type="match status" value="1"/>
</dbReference>
<comment type="caution">
    <text evidence="4">The sequence shown here is derived from an EMBL/GenBank/DDBJ whole genome shotgun (WGS) entry which is preliminary data.</text>
</comment>
<feature type="modified residue" description="4-aspartylphosphate" evidence="1">
    <location>
        <position position="62"/>
    </location>
</feature>
<dbReference type="Pfam" id="PF00072">
    <property type="entry name" value="Response_reg"/>
    <property type="match status" value="1"/>
</dbReference>
<organism evidence="4 5">
    <name type="scientific">Dyadobacter luteus</name>
    <dbReference type="NCBI Taxonomy" id="2259619"/>
    <lineage>
        <taxon>Bacteria</taxon>
        <taxon>Pseudomonadati</taxon>
        <taxon>Bacteroidota</taxon>
        <taxon>Cytophagia</taxon>
        <taxon>Cytophagales</taxon>
        <taxon>Spirosomataceae</taxon>
        <taxon>Dyadobacter</taxon>
    </lineage>
</organism>
<dbReference type="Pfam" id="PF04397">
    <property type="entry name" value="LytTR"/>
    <property type="match status" value="1"/>
</dbReference>
<feature type="domain" description="Response regulatory" evidence="2">
    <location>
        <begin position="11"/>
        <end position="123"/>
    </location>
</feature>